<dbReference type="SUPFAM" id="SSF56672">
    <property type="entry name" value="DNA/RNA polymerases"/>
    <property type="match status" value="1"/>
</dbReference>
<organism evidence="1 2">
    <name type="scientific">Labeo rohita</name>
    <name type="common">Indian major carp</name>
    <name type="synonym">Cyprinus rohita</name>
    <dbReference type="NCBI Taxonomy" id="84645"/>
    <lineage>
        <taxon>Eukaryota</taxon>
        <taxon>Metazoa</taxon>
        <taxon>Chordata</taxon>
        <taxon>Craniata</taxon>
        <taxon>Vertebrata</taxon>
        <taxon>Euteleostomi</taxon>
        <taxon>Actinopterygii</taxon>
        <taxon>Neopterygii</taxon>
        <taxon>Teleostei</taxon>
        <taxon>Ostariophysi</taxon>
        <taxon>Cypriniformes</taxon>
        <taxon>Cyprinidae</taxon>
        <taxon>Labeoninae</taxon>
        <taxon>Labeonini</taxon>
        <taxon>Labeo</taxon>
    </lineage>
</organism>
<dbReference type="CDD" id="cd00303">
    <property type="entry name" value="retropepsin_like"/>
    <property type="match status" value="1"/>
</dbReference>
<dbReference type="InterPro" id="IPR021109">
    <property type="entry name" value="Peptidase_aspartic_dom_sf"/>
</dbReference>
<proteinExistence type="predicted"/>
<gene>
    <name evidence="1" type="ORF">H4Q32_011399</name>
</gene>
<name>A0ABQ8LW62_LABRO</name>
<protein>
    <submittedName>
        <fullName evidence="1">Retrotransposon-derived protein PEG10</fullName>
    </submittedName>
</protein>
<dbReference type="EMBL" id="JACTAM010000017">
    <property type="protein sequence ID" value="KAI2654629.1"/>
    <property type="molecule type" value="Genomic_DNA"/>
</dbReference>
<dbReference type="Proteomes" id="UP000830375">
    <property type="component" value="Unassembled WGS sequence"/>
</dbReference>
<comment type="caution">
    <text evidence="1">The sequence shown here is derived from an EMBL/GenBank/DDBJ whole genome shotgun (WGS) entry which is preliminary data.</text>
</comment>
<accession>A0ABQ8LW62</accession>
<dbReference type="PANTHER" id="PTHR15503:SF22">
    <property type="entry name" value="TRANSPOSON TY3-I GAG POLYPROTEIN"/>
    <property type="match status" value="1"/>
</dbReference>
<keyword evidence="2" id="KW-1185">Reference proteome</keyword>
<evidence type="ECO:0000313" key="1">
    <source>
        <dbReference type="EMBL" id="KAI2654629.1"/>
    </source>
</evidence>
<dbReference type="Gene3D" id="2.40.70.10">
    <property type="entry name" value="Acid Proteases"/>
    <property type="match status" value="1"/>
</dbReference>
<dbReference type="InterPro" id="IPR043502">
    <property type="entry name" value="DNA/RNA_pol_sf"/>
</dbReference>
<dbReference type="InterPro" id="IPR032567">
    <property type="entry name" value="RTL1-rel"/>
</dbReference>
<evidence type="ECO:0000313" key="2">
    <source>
        <dbReference type="Proteomes" id="UP000830375"/>
    </source>
</evidence>
<reference evidence="1 2" key="1">
    <citation type="submission" date="2022-01" db="EMBL/GenBank/DDBJ databases">
        <title>A high-quality chromosome-level genome assembly of rohu carp, Labeo rohita.</title>
        <authorList>
            <person name="Arick M.A. II"/>
            <person name="Hsu C.-Y."/>
            <person name="Magbanua Z."/>
            <person name="Pechanova O."/>
            <person name="Grover C."/>
            <person name="Miller E."/>
            <person name="Thrash A."/>
            <person name="Ezzel L."/>
            <person name="Alam S."/>
            <person name="Benzie J."/>
            <person name="Hamilton M."/>
            <person name="Karsi A."/>
            <person name="Lawrence M.L."/>
            <person name="Peterson D.G."/>
        </authorList>
    </citation>
    <scope>NUCLEOTIDE SEQUENCE [LARGE SCALE GENOMIC DNA]</scope>
    <source>
        <strain evidence="2">BAU-BD-2019</strain>
        <tissue evidence="1">Blood</tissue>
    </source>
</reference>
<sequence length="205" mass="23478">MHILRQSSGNFISQECLSQLQLARQRHFQEYSVNTIQGKPLGHGKVRYSSPLITLQVGLFHKEDLRFLVLEDSTVSVILGCPWLHQHIPKLRWDPFDIIHCNEQCYDQCLSNLPLPRSIPVPLASTQVESPEPEFSLEIPAEYVAFQDVFSKQAATRLPPHQPWDCAIKLLPGAQLPKGRIYPLSIPERQAMEEYIAEALKQRFI</sequence>
<dbReference type="PANTHER" id="PTHR15503">
    <property type="entry name" value="LDOC1 RELATED"/>
    <property type="match status" value="1"/>
</dbReference>